<dbReference type="InterPro" id="IPR000073">
    <property type="entry name" value="AB_hydrolase_1"/>
</dbReference>
<keyword evidence="3" id="KW-1185">Reference proteome</keyword>
<sequence>MDPLTYRPRIVRRGLTYSFINIPPSSTTVPKPHILFLHGFLSGSADWRHQITYFSGKGYEVFVPDLLDYGGSSKPSDTALYLYKGKDMAADLIEILDAEGIMGKLLGVGHDCGSFLLSRMANYHPDRFLK</sequence>
<dbReference type="Gene3D" id="3.40.50.1820">
    <property type="entry name" value="alpha/beta hydrolase"/>
    <property type="match status" value="1"/>
</dbReference>
<dbReference type="Pfam" id="PF00561">
    <property type="entry name" value="Abhydrolase_1"/>
    <property type="match status" value="1"/>
</dbReference>
<dbReference type="SUPFAM" id="SSF53474">
    <property type="entry name" value="alpha/beta-Hydrolases"/>
    <property type="match status" value="1"/>
</dbReference>
<evidence type="ECO:0000313" key="2">
    <source>
        <dbReference type="EMBL" id="RDW92237.1"/>
    </source>
</evidence>
<evidence type="ECO:0000259" key="1">
    <source>
        <dbReference type="Pfam" id="PF00561"/>
    </source>
</evidence>
<organism evidence="2 3">
    <name type="scientific">Coleophoma crateriformis</name>
    <dbReference type="NCBI Taxonomy" id="565419"/>
    <lineage>
        <taxon>Eukaryota</taxon>
        <taxon>Fungi</taxon>
        <taxon>Dikarya</taxon>
        <taxon>Ascomycota</taxon>
        <taxon>Pezizomycotina</taxon>
        <taxon>Leotiomycetes</taxon>
        <taxon>Helotiales</taxon>
        <taxon>Dermateaceae</taxon>
        <taxon>Coleophoma</taxon>
    </lineage>
</organism>
<dbReference type="AlphaFoldDB" id="A0A3D8T0Z4"/>
<dbReference type="GO" id="GO:0016020">
    <property type="term" value="C:membrane"/>
    <property type="evidence" value="ECO:0007669"/>
    <property type="project" value="TreeGrafter"/>
</dbReference>
<name>A0A3D8T0Z4_9HELO</name>
<dbReference type="Proteomes" id="UP000256328">
    <property type="component" value="Unassembled WGS sequence"/>
</dbReference>
<accession>A0A3D8T0Z4</accession>
<dbReference type="GO" id="GO:0047372">
    <property type="term" value="F:monoacylglycerol lipase activity"/>
    <property type="evidence" value="ECO:0007669"/>
    <property type="project" value="TreeGrafter"/>
</dbReference>
<comment type="caution">
    <text evidence="2">The sequence shown here is derived from an EMBL/GenBank/DDBJ whole genome shotgun (WGS) entry which is preliminary data.</text>
</comment>
<dbReference type="PRINTS" id="PR00412">
    <property type="entry name" value="EPOXHYDRLASE"/>
</dbReference>
<dbReference type="GO" id="GO:0046464">
    <property type="term" value="P:acylglycerol catabolic process"/>
    <property type="evidence" value="ECO:0007669"/>
    <property type="project" value="TreeGrafter"/>
</dbReference>
<dbReference type="EMBL" id="PDLN01000002">
    <property type="protein sequence ID" value="RDW92237.1"/>
    <property type="molecule type" value="Genomic_DNA"/>
</dbReference>
<dbReference type="InterPro" id="IPR050266">
    <property type="entry name" value="AB_hydrolase_sf"/>
</dbReference>
<dbReference type="InterPro" id="IPR000639">
    <property type="entry name" value="Epox_hydrolase-like"/>
</dbReference>
<gene>
    <name evidence="2" type="ORF">BP5796_01631</name>
</gene>
<dbReference type="PANTHER" id="PTHR43798">
    <property type="entry name" value="MONOACYLGLYCEROL LIPASE"/>
    <property type="match status" value="1"/>
</dbReference>
<evidence type="ECO:0000313" key="3">
    <source>
        <dbReference type="Proteomes" id="UP000256328"/>
    </source>
</evidence>
<dbReference type="InterPro" id="IPR029058">
    <property type="entry name" value="AB_hydrolase_fold"/>
</dbReference>
<dbReference type="OrthoDB" id="284184at2759"/>
<proteinExistence type="predicted"/>
<protein>
    <recommendedName>
        <fullName evidence="1">AB hydrolase-1 domain-containing protein</fullName>
    </recommendedName>
</protein>
<reference evidence="2 3" key="1">
    <citation type="journal article" date="2018" name="IMA Fungus">
        <title>IMA Genome-F 9: Draft genome sequence of Annulohypoxylon stygium, Aspergillus mulundensis, Berkeleyomyces basicola (syn. Thielaviopsis basicola), Ceratocystis smalleyi, two Cercospora beticola strains, Coleophoma cylindrospora, Fusarium fracticaudum, Phialophora cf. hyalina, and Morchella septimelata.</title>
        <authorList>
            <person name="Wingfield B.D."/>
            <person name="Bills G.F."/>
            <person name="Dong Y."/>
            <person name="Huang W."/>
            <person name="Nel W.J."/>
            <person name="Swalarsk-Parry B.S."/>
            <person name="Vaghefi N."/>
            <person name="Wilken P.M."/>
            <person name="An Z."/>
            <person name="de Beer Z.W."/>
            <person name="De Vos L."/>
            <person name="Chen L."/>
            <person name="Duong T.A."/>
            <person name="Gao Y."/>
            <person name="Hammerbacher A."/>
            <person name="Kikkert J.R."/>
            <person name="Li Y."/>
            <person name="Li H."/>
            <person name="Li K."/>
            <person name="Li Q."/>
            <person name="Liu X."/>
            <person name="Ma X."/>
            <person name="Naidoo K."/>
            <person name="Pethybridge S.J."/>
            <person name="Sun J."/>
            <person name="Steenkamp E.T."/>
            <person name="van der Nest M.A."/>
            <person name="van Wyk S."/>
            <person name="Wingfield M.J."/>
            <person name="Xiong C."/>
            <person name="Yue Q."/>
            <person name="Zhang X."/>
        </authorList>
    </citation>
    <scope>NUCLEOTIDE SEQUENCE [LARGE SCALE GENOMIC DNA]</scope>
    <source>
        <strain evidence="2 3">BP5796</strain>
    </source>
</reference>
<dbReference type="PANTHER" id="PTHR43798:SF33">
    <property type="entry name" value="HYDROLASE, PUTATIVE (AFU_ORTHOLOGUE AFUA_2G14860)-RELATED"/>
    <property type="match status" value="1"/>
</dbReference>
<feature type="domain" description="AB hydrolase-1" evidence="1">
    <location>
        <begin position="32"/>
        <end position="128"/>
    </location>
</feature>